<evidence type="ECO:0000313" key="2">
    <source>
        <dbReference type="Proteomes" id="UP001148018"/>
    </source>
</evidence>
<name>A0A9Q0DWC5_9TELE</name>
<protein>
    <submittedName>
        <fullName evidence="1">Uncharacterized protein</fullName>
    </submittedName>
</protein>
<dbReference type="EMBL" id="JANIIK010000111">
    <property type="protein sequence ID" value="KAJ3595762.1"/>
    <property type="molecule type" value="Genomic_DNA"/>
</dbReference>
<keyword evidence="2" id="KW-1185">Reference proteome</keyword>
<evidence type="ECO:0000313" key="1">
    <source>
        <dbReference type="EMBL" id="KAJ3595762.1"/>
    </source>
</evidence>
<dbReference type="AlphaFoldDB" id="A0A9Q0DWC5"/>
<dbReference type="Proteomes" id="UP001148018">
    <property type="component" value="Unassembled WGS sequence"/>
</dbReference>
<organism evidence="1 2">
    <name type="scientific">Muraenolepis orangiensis</name>
    <name type="common">Patagonian moray cod</name>
    <dbReference type="NCBI Taxonomy" id="630683"/>
    <lineage>
        <taxon>Eukaryota</taxon>
        <taxon>Metazoa</taxon>
        <taxon>Chordata</taxon>
        <taxon>Craniata</taxon>
        <taxon>Vertebrata</taxon>
        <taxon>Euteleostomi</taxon>
        <taxon>Actinopterygii</taxon>
        <taxon>Neopterygii</taxon>
        <taxon>Teleostei</taxon>
        <taxon>Neoteleostei</taxon>
        <taxon>Acanthomorphata</taxon>
        <taxon>Zeiogadaria</taxon>
        <taxon>Gadariae</taxon>
        <taxon>Gadiformes</taxon>
        <taxon>Muraenolepidoidei</taxon>
        <taxon>Muraenolepididae</taxon>
        <taxon>Muraenolepis</taxon>
    </lineage>
</organism>
<gene>
    <name evidence="1" type="ORF">NHX12_005065</name>
</gene>
<accession>A0A9Q0DWC5</accession>
<proteinExistence type="predicted"/>
<reference evidence="1" key="1">
    <citation type="submission" date="2022-07" db="EMBL/GenBank/DDBJ databases">
        <title>Chromosome-level genome of Muraenolepis orangiensis.</title>
        <authorList>
            <person name="Kim J."/>
        </authorList>
    </citation>
    <scope>NUCLEOTIDE SEQUENCE</scope>
    <source>
        <strain evidence="1">KU_S4_2022</strain>
        <tissue evidence="1">Muscle</tissue>
    </source>
</reference>
<comment type="caution">
    <text evidence="1">The sequence shown here is derived from an EMBL/GenBank/DDBJ whole genome shotgun (WGS) entry which is preliminary data.</text>
</comment>
<sequence>MSSSSSSSDRDGVDPWCLSGGPGLPSLHRGAGGRYLRPLVDHCAGGPPWLTDAGGWYWCDVGQQPTAVQVPGSWFLVTP</sequence>